<dbReference type="InterPro" id="IPR013785">
    <property type="entry name" value="Aldolase_TIM"/>
</dbReference>
<dbReference type="Pfam" id="PF18127">
    <property type="entry name" value="NAMPT_N"/>
    <property type="match status" value="1"/>
</dbReference>
<dbReference type="GO" id="GO:0009435">
    <property type="term" value="P:NAD+ biosynthetic process"/>
    <property type="evidence" value="ECO:0007669"/>
    <property type="project" value="InterPro"/>
</dbReference>
<feature type="domain" description="Nicotinamide phosphoribosyltransferase N-terminal" evidence="10">
    <location>
        <begin position="8"/>
        <end position="66"/>
    </location>
</feature>
<evidence type="ECO:0000313" key="12">
    <source>
        <dbReference type="Proteomes" id="UP000500956"/>
    </source>
</evidence>
<evidence type="ECO:0000256" key="5">
    <source>
        <dbReference type="ARBA" id="ARBA00035007"/>
    </source>
</evidence>
<name>A0A6G8R3X1_9CAUD</name>
<reference evidence="11 12" key="1">
    <citation type="submission" date="2020-02" db="EMBL/GenBank/DDBJ databases">
        <title>Characterization of Proteus podophage Privateer.</title>
        <authorList>
            <person name="Corban J."/>
            <person name="Ramsey J."/>
        </authorList>
    </citation>
    <scope>NUCLEOTIDE SEQUENCE [LARGE SCALE GENOMIC DNA]</scope>
</reference>
<dbReference type="GO" id="GO:0047280">
    <property type="term" value="F:nicotinamide phosphoribosyltransferase activity"/>
    <property type="evidence" value="ECO:0007669"/>
    <property type="project" value="UniProtKB-EC"/>
</dbReference>
<evidence type="ECO:0000256" key="7">
    <source>
        <dbReference type="ARBA" id="ARBA00035036"/>
    </source>
</evidence>
<comment type="similarity">
    <text evidence="1">Belongs to the NAPRTase family.</text>
</comment>
<evidence type="ECO:0000256" key="2">
    <source>
        <dbReference type="ARBA" id="ARBA00022642"/>
    </source>
</evidence>
<organism evidence="11 12">
    <name type="scientific">Proteus phage Privateer</name>
    <dbReference type="NCBI Taxonomy" id="2712958"/>
    <lineage>
        <taxon>Viruses</taxon>
        <taxon>Duplodnaviria</taxon>
        <taxon>Heunggongvirae</taxon>
        <taxon>Uroviricota</taxon>
        <taxon>Caudoviricetes</taxon>
        <taxon>Grimontviridae</taxon>
        <taxon>Privateervirus</taxon>
        <taxon>Privateervirus privateer</taxon>
    </lineage>
</organism>
<evidence type="ECO:0000256" key="4">
    <source>
        <dbReference type="ARBA" id="ARBA00022679"/>
    </source>
</evidence>
<keyword evidence="12" id="KW-1185">Reference proteome</keyword>
<protein>
    <recommendedName>
        <fullName evidence="7">Nicotinamide phosphoribosyltransferase</fullName>
        <ecNumber evidence="6">2.4.2.12</ecNumber>
    </recommendedName>
</protein>
<dbReference type="Pfam" id="PF04095">
    <property type="entry name" value="NAPRTase"/>
    <property type="match status" value="1"/>
</dbReference>
<dbReference type="Gene3D" id="3.20.20.70">
    <property type="entry name" value="Aldolase class I"/>
    <property type="match status" value="1"/>
</dbReference>
<evidence type="ECO:0000256" key="1">
    <source>
        <dbReference type="ARBA" id="ARBA00010897"/>
    </source>
</evidence>
<evidence type="ECO:0000259" key="9">
    <source>
        <dbReference type="Pfam" id="PF04095"/>
    </source>
</evidence>
<dbReference type="InterPro" id="IPR016471">
    <property type="entry name" value="Nicotinamide_PRibTrfase"/>
</dbReference>
<dbReference type="InterPro" id="IPR041529">
    <property type="entry name" value="DUF5598"/>
</dbReference>
<evidence type="ECO:0000256" key="6">
    <source>
        <dbReference type="ARBA" id="ARBA00035024"/>
    </source>
</evidence>
<dbReference type="EMBL" id="MT028297">
    <property type="protein sequence ID" value="QIN94907.1"/>
    <property type="molecule type" value="Genomic_DNA"/>
</dbReference>
<gene>
    <name evidence="11" type="ORF">CPT_Privateer_117</name>
</gene>
<dbReference type="NCBIfam" id="NF006629">
    <property type="entry name" value="PRK09198.1"/>
    <property type="match status" value="1"/>
</dbReference>
<evidence type="ECO:0000256" key="3">
    <source>
        <dbReference type="ARBA" id="ARBA00022676"/>
    </source>
</evidence>
<dbReference type="PANTHER" id="PTHR43816:SF1">
    <property type="entry name" value="NICOTINAMIDE PHOSPHORIBOSYLTRANSFERASE"/>
    <property type="match status" value="1"/>
</dbReference>
<dbReference type="EC" id="2.4.2.12" evidence="6"/>
<keyword evidence="3" id="KW-0328">Glycosyltransferase</keyword>
<evidence type="ECO:0000256" key="8">
    <source>
        <dbReference type="ARBA" id="ARBA00047835"/>
    </source>
</evidence>
<evidence type="ECO:0000259" key="10">
    <source>
        <dbReference type="Pfam" id="PF18127"/>
    </source>
</evidence>
<dbReference type="PANTHER" id="PTHR43816">
    <property type="entry name" value="NICOTINAMIDE PHOSPHORIBOSYLTRANSFERASE"/>
    <property type="match status" value="1"/>
</dbReference>
<dbReference type="InterPro" id="IPR036068">
    <property type="entry name" value="Nicotinate_pribotase-like_C"/>
</dbReference>
<accession>A0A6G8R3X1</accession>
<comment type="catalytic activity">
    <reaction evidence="8">
        <text>beta-nicotinamide D-ribonucleotide + diphosphate = 5-phospho-alpha-D-ribose 1-diphosphate + nicotinamide + H(+)</text>
        <dbReference type="Rhea" id="RHEA:16149"/>
        <dbReference type="ChEBI" id="CHEBI:14649"/>
        <dbReference type="ChEBI" id="CHEBI:15378"/>
        <dbReference type="ChEBI" id="CHEBI:17154"/>
        <dbReference type="ChEBI" id="CHEBI:33019"/>
        <dbReference type="ChEBI" id="CHEBI:58017"/>
        <dbReference type="EC" id="2.4.2.12"/>
    </reaction>
    <physiologicalReaction direction="right-to-left" evidence="8">
        <dbReference type="Rhea" id="RHEA:16151"/>
    </physiologicalReaction>
</comment>
<proteinExistence type="inferred from homology"/>
<keyword evidence="2" id="KW-0662">Pyridine nucleotide biosynthesis</keyword>
<feature type="domain" description="Nicotinate/nicotinamide phosphoribosyltransferase" evidence="9">
    <location>
        <begin position="188"/>
        <end position="499"/>
    </location>
</feature>
<sequence>MKRTSPIFAIDGYKLSHANQYPEGTSLIYGNFVPRNAKRFTDRQVTDDPKILSFGFQAFITNWIKDEFDSEFFQKDESICDEMKRSVDRYLGKDYDISRIRALHKLGYLPLEIKVVPEGEVVDVGTPMLTIKNTHPDFFWLVNYLETLISAEMWPIITSATTAFHFRLLCEQWAIRNCDDNSHVDWQGHDFSSRGDYGIYASAIAGMAHLSVFQGTDSVFGREIFEHVYKTERGGSVDATEHSVMCMGTKDGELDTVRRLITETTPTGIVSIVNDTWDTWNHVDKILRELKDVILSRDGKVVTRPDSGDPADILCGLPVIRCNITKLDYHTVDDVHNILCQRYNREITDFIIETINGKKYIASYLEDKDVGFDFKWSQIDKLAPEMKGVVQLLDEIFGHTINSKGFKVLDPHVGVLYGDSITKQRANEIMERLHDKGYASSAVVFGVGAFTYQYITRDTFGFAIKATYGVVNGEAREVMKDPITDPGKKSLTGLIYHYYEDGVLKFKDKATVEEEENTSLLTIFKDGEVTTTDWSEIESRIKNNLKLYI</sequence>
<dbReference type="Proteomes" id="UP000500956">
    <property type="component" value="Segment"/>
</dbReference>
<dbReference type="SUPFAM" id="SSF51690">
    <property type="entry name" value="Nicotinate/Quinolinate PRTase C-terminal domain-like"/>
    <property type="match status" value="1"/>
</dbReference>
<keyword evidence="4 11" id="KW-0808">Transferase</keyword>
<comment type="pathway">
    <text evidence="5">Cofactor biosynthesis; NAD(+) biosynthesis; nicotinamide D-ribonucleotide from 5-phospho-alpha-D-ribose 1-diphosphate and nicotinamide: step 1/1.</text>
</comment>
<evidence type="ECO:0000313" key="11">
    <source>
        <dbReference type="EMBL" id="QIN94907.1"/>
    </source>
</evidence>
<dbReference type="InterPro" id="IPR041525">
    <property type="entry name" value="N/Namide_PRibTrfase"/>
</dbReference>